<dbReference type="RefSeq" id="XP_034236380.1">
    <property type="nucleotide sequence ID" value="XM_034380489.1"/>
</dbReference>
<dbReference type="GeneID" id="117642384"/>
<dbReference type="PROSITE" id="PS00028">
    <property type="entry name" value="ZINC_FINGER_C2H2_1"/>
    <property type="match status" value="2"/>
</dbReference>
<keyword evidence="1" id="KW-0479">Metal-binding</keyword>
<evidence type="ECO:0000256" key="1">
    <source>
        <dbReference type="PROSITE-ProRule" id="PRU00042"/>
    </source>
</evidence>
<feature type="domain" description="C2H2-type" evidence="3">
    <location>
        <begin position="36"/>
        <end position="63"/>
    </location>
</feature>
<keyword evidence="1" id="KW-0862">Zinc</keyword>
<dbReference type="InterPro" id="IPR036236">
    <property type="entry name" value="Znf_C2H2_sf"/>
</dbReference>
<sequence>MDSLSLDESFTCSQDPNQTPKKAPLCQSTPKSKRSFICQYCGKQYVVGHYYKLHVEKHLSDAAAGNVSQVVALNDSVISVIDNDTSLQNGGFAVPQAPAPSKPKKTITAKVKRKPKYICTYCLKGYLDQRCFKQHCRNHAIQDAAARFPDKEKILNKVDDLADAALNEAFGR</sequence>
<accession>A0A6P8YHG1</accession>
<dbReference type="GO" id="GO:0008270">
    <property type="term" value="F:zinc ion binding"/>
    <property type="evidence" value="ECO:0007669"/>
    <property type="project" value="UniProtKB-KW"/>
</dbReference>
<evidence type="ECO:0000256" key="2">
    <source>
        <dbReference type="SAM" id="MobiDB-lite"/>
    </source>
</evidence>
<evidence type="ECO:0000313" key="4">
    <source>
        <dbReference type="Proteomes" id="UP000515158"/>
    </source>
</evidence>
<organism evidence="5">
    <name type="scientific">Thrips palmi</name>
    <name type="common">Melon thrips</name>
    <dbReference type="NCBI Taxonomy" id="161013"/>
    <lineage>
        <taxon>Eukaryota</taxon>
        <taxon>Metazoa</taxon>
        <taxon>Ecdysozoa</taxon>
        <taxon>Arthropoda</taxon>
        <taxon>Hexapoda</taxon>
        <taxon>Insecta</taxon>
        <taxon>Pterygota</taxon>
        <taxon>Neoptera</taxon>
        <taxon>Paraneoptera</taxon>
        <taxon>Thysanoptera</taxon>
        <taxon>Terebrantia</taxon>
        <taxon>Thripoidea</taxon>
        <taxon>Thripidae</taxon>
        <taxon>Thrips</taxon>
    </lineage>
</organism>
<dbReference type="SUPFAM" id="SSF57667">
    <property type="entry name" value="beta-beta-alpha zinc fingers"/>
    <property type="match status" value="1"/>
</dbReference>
<dbReference type="SMART" id="SM00355">
    <property type="entry name" value="ZnF_C2H2"/>
    <property type="match status" value="2"/>
</dbReference>
<keyword evidence="4" id="KW-1185">Reference proteome</keyword>
<gene>
    <name evidence="5" type="primary">LOC117642384</name>
</gene>
<dbReference type="InParanoid" id="A0A6P8YHG1"/>
<dbReference type="PROSITE" id="PS50157">
    <property type="entry name" value="ZINC_FINGER_C2H2_2"/>
    <property type="match status" value="1"/>
</dbReference>
<protein>
    <submittedName>
        <fullName evidence="5">Uncharacterized protein LOC117642384</fullName>
    </submittedName>
</protein>
<dbReference type="AlphaFoldDB" id="A0A6P8YHG1"/>
<evidence type="ECO:0000259" key="3">
    <source>
        <dbReference type="PROSITE" id="PS50157"/>
    </source>
</evidence>
<proteinExistence type="predicted"/>
<dbReference type="InterPro" id="IPR013087">
    <property type="entry name" value="Znf_C2H2_type"/>
</dbReference>
<feature type="region of interest" description="Disordered" evidence="2">
    <location>
        <begin position="1"/>
        <end position="29"/>
    </location>
</feature>
<dbReference type="Proteomes" id="UP000515158">
    <property type="component" value="Unplaced"/>
</dbReference>
<reference evidence="5" key="1">
    <citation type="submission" date="2025-08" db="UniProtKB">
        <authorList>
            <consortium name="RefSeq"/>
        </authorList>
    </citation>
    <scope>IDENTIFICATION</scope>
    <source>
        <tissue evidence="5">Total insect</tissue>
    </source>
</reference>
<evidence type="ECO:0000313" key="5">
    <source>
        <dbReference type="RefSeq" id="XP_034236380.1"/>
    </source>
</evidence>
<keyword evidence="1" id="KW-0863">Zinc-finger</keyword>
<dbReference type="KEGG" id="tpal:117642384"/>
<name>A0A6P8YHG1_THRPL</name>